<evidence type="ECO:0000259" key="1">
    <source>
        <dbReference type="Pfam" id="PF11706"/>
    </source>
</evidence>
<evidence type="ECO:0000313" key="3">
    <source>
        <dbReference type="Proteomes" id="UP000193778"/>
    </source>
</evidence>
<dbReference type="Proteomes" id="UP000193778">
    <property type="component" value="Unassembled WGS sequence"/>
</dbReference>
<dbReference type="SUPFAM" id="SSF160904">
    <property type="entry name" value="Jann2411-like"/>
    <property type="match status" value="1"/>
</dbReference>
<dbReference type="PANTHER" id="PTHR35525:SF3">
    <property type="entry name" value="BLL6575 PROTEIN"/>
    <property type="match status" value="1"/>
</dbReference>
<name>A0A1X6YXH9_9RHOB</name>
<dbReference type="RefSeq" id="WP_085821983.1">
    <property type="nucleotide sequence ID" value="NZ_FWFP01000003.1"/>
</dbReference>
<dbReference type="Pfam" id="PF07336">
    <property type="entry name" value="ABATE"/>
    <property type="match status" value="1"/>
</dbReference>
<proteinExistence type="predicted"/>
<dbReference type="InterPro" id="IPR023286">
    <property type="entry name" value="ABATE_dom_sf"/>
</dbReference>
<protein>
    <submittedName>
        <fullName evidence="2">CGNR zinc finger</fullName>
    </submittedName>
</protein>
<dbReference type="EMBL" id="FWFP01000003">
    <property type="protein sequence ID" value="SLN33739.1"/>
    <property type="molecule type" value="Genomic_DNA"/>
</dbReference>
<dbReference type="InterPro" id="IPR021005">
    <property type="entry name" value="Znf_CGNR"/>
</dbReference>
<dbReference type="OrthoDB" id="9808437at2"/>
<organism evidence="2 3">
    <name type="scientific">Ruegeria meonggei</name>
    <dbReference type="NCBI Taxonomy" id="1446476"/>
    <lineage>
        <taxon>Bacteria</taxon>
        <taxon>Pseudomonadati</taxon>
        <taxon>Pseudomonadota</taxon>
        <taxon>Alphaproteobacteria</taxon>
        <taxon>Rhodobacterales</taxon>
        <taxon>Roseobacteraceae</taxon>
        <taxon>Ruegeria</taxon>
    </lineage>
</organism>
<dbReference type="AlphaFoldDB" id="A0A1X6YXH9"/>
<sequence length="176" mass="20212">MSYSTHSIVRPIAGRLALDFLNTANWTTDDRVLEEKIESFSDLELWMRALSLPDALPPDLIEDLHTFRSQLRSLFVKGERVSIDQFTKHVSKLVIHECGTVEYVRQQPILSLIAVSALSVLSDERELKRVKKCPGSECGWLFIDETKNGRRKWCTMETCGNRAKSARNYARRIQNT</sequence>
<dbReference type="Gene3D" id="1.10.3300.10">
    <property type="entry name" value="Jann2411-like domain"/>
    <property type="match status" value="1"/>
</dbReference>
<reference evidence="3" key="1">
    <citation type="submission" date="2017-03" db="EMBL/GenBank/DDBJ databases">
        <authorList>
            <person name="Rodrigo-Torres L."/>
            <person name="Arahal R.D."/>
            <person name="Lucena T."/>
        </authorList>
    </citation>
    <scope>NUCLEOTIDE SEQUENCE [LARGE SCALE GENOMIC DNA]</scope>
    <source>
        <strain evidence="3">CECT 8411</strain>
    </source>
</reference>
<keyword evidence="3" id="KW-1185">Reference proteome</keyword>
<accession>A0A1X6YXH9</accession>
<dbReference type="PANTHER" id="PTHR35525">
    <property type="entry name" value="BLL6575 PROTEIN"/>
    <property type="match status" value="1"/>
</dbReference>
<dbReference type="Pfam" id="PF11706">
    <property type="entry name" value="zf-CGNR"/>
    <property type="match status" value="1"/>
</dbReference>
<evidence type="ECO:0000313" key="2">
    <source>
        <dbReference type="EMBL" id="SLN33739.1"/>
    </source>
</evidence>
<gene>
    <name evidence="2" type="ORF">RUM8411_01458</name>
</gene>
<dbReference type="InterPro" id="IPR010852">
    <property type="entry name" value="ABATE"/>
</dbReference>
<feature type="domain" description="Zinc finger CGNR" evidence="1">
    <location>
        <begin position="129"/>
        <end position="172"/>
    </location>
</feature>